<reference evidence="3 5" key="2">
    <citation type="submission" date="2017-01" db="EMBL/GenBank/DDBJ databases">
        <authorList>
            <person name="Mah S.A."/>
            <person name="Swanson W.J."/>
            <person name="Moy G.W."/>
            <person name="Vacquier V.D."/>
        </authorList>
    </citation>
    <scope>NUCLEOTIDE SEQUENCE [LARGE SCALE GENOMIC DNA]</scope>
    <source>
        <strain evidence="3 5">ATCC 29606</strain>
    </source>
</reference>
<feature type="domain" description="HTH marR-type" evidence="1">
    <location>
        <begin position="13"/>
        <end position="145"/>
    </location>
</feature>
<dbReference type="Pfam" id="PF01047">
    <property type="entry name" value="MarR"/>
    <property type="match status" value="1"/>
</dbReference>
<dbReference type="Proteomes" id="UP000186079">
    <property type="component" value="Unassembled WGS sequence"/>
</dbReference>
<sequence length="154" mass="17266">MTETNKALDDGYAVSIYQALRRLQQAAEVHAKRLSRYGGMTPLQLLILQTLAVRDQLTASQLSRCVSLSAATLSGVLERLEGRGLVSRTRDEQDRRRHWLRLEPAGRAALAEAPSLLPAHVLERFAELEEWQRHALLAGLLRAADLFEAPEEEE</sequence>
<dbReference type="Proteomes" id="UP000030980">
    <property type="component" value="Unassembled WGS sequence"/>
</dbReference>
<gene>
    <name evidence="2" type="ORF">PT85_06885</name>
    <name evidence="3" type="ORF">SAMN05421672_1269</name>
</gene>
<dbReference type="PROSITE" id="PS50995">
    <property type="entry name" value="HTH_MARR_2"/>
    <property type="match status" value="1"/>
</dbReference>
<dbReference type="GO" id="GO:0003700">
    <property type="term" value="F:DNA-binding transcription factor activity"/>
    <property type="evidence" value="ECO:0007669"/>
    <property type="project" value="InterPro"/>
</dbReference>
<keyword evidence="3" id="KW-0238">DNA-binding</keyword>
<dbReference type="STRING" id="706570.PT85_06885"/>
<evidence type="ECO:0000313" key="5">
    <source>
        <dbReference type="Proteomes" id="UP000186079"/>
    </source>
</evidence>
<dbReference type="PRINTS" id="PR00598">
    <property type="entry name" value="HTHMARR"/>
</dbReference>
<protein>
    <submittedName>
        <fullName evidence="3">DNA-binding transcriptional regulator, MarR family</fullName>
    </submittedName>
    <submittedName>
        <fullName evidence="2">MarR family transcriptional regulator</fullName>
    </submittedName>
</protein>
<dbReference type="SUPFAM" id="SSF46785">
    <property type="entry name" value="Winged helix' DNA-binding domain"/>
    <property type="match status" value="1"/>
</dbReference>
<dbReference type="OrthoDB" id="7502947at2"/>
<dbReference type="InterPro" id="IPR000835">
    <property type="entry name" value="HTH_MarR-typ"/>
</dbReference>
<dbReference type="EMBL" id="JTAK01000002">
    <property type="protein sequence ID" value="KHO65762.1"/>
    <property type="molecule type" value="Genomic_DNA"/>
</dbReference>
<dbReference type="RefSeq" id="WP_027589153.1">
    <property type="nucleotide sequence ID" value="NZ_FMUP01000001.1"/>
</dbReference>
<dbReference type="AlphaFoldDB" id="A0A0B3C2K5"/>
<evidence type="ECO:0000313" key="3">
    <source>
        <dbReference type="EMBL" id="SIR45990.1"/>
    </source>
</evidence>
<evidence type="ECO:0000259" key="1">
    <source>
        <dbReference type="PROSITE" id="PS50995"/>
    </source>
</evidence>
<dbReference type="GO" id="GO:0006950">
    <property type="term" value="P:response to stress"/>
    <property type="evidence" value="ECO:0007669"/>
    <property type="project" value="TreeGrafter"/>
</dbReference>
<dbReference type="GO" id="GO:0003677">
    <property type="term" value="F:DNA binding"/>
    <property type="evidence" value="ECO:0007669"/>
    <property type="project" value="UniProtKB-KW"/>
</dbReference>
<dbReference type="InterPro" id="IPR039422">
    <property type="entry name" value="MarR/SlyA-like"/>
</dbReference>
<reference evidence="2 4" key="1">
    <citation type="submission" date="2014-11" db="EMBL/GenBank/DDBJ databases">
        <title>Genome sequence of Pseudomonas tuomuerensis JCM 14085.</title>
        <authorList>
            <person name="Shin S.-K."/>
            <person name="Yi H."/>
        </authorList>
    </citation>
    <scope>NUCLEOTIDE SEQUENCE [LARGE SCALE GENOMIC DNA]</scope>
    <source>
        <strain evidence="2 4">JCM 14085</strain>
    </source>
</reference>
<evidence type="ECO:0000313" key="4">
    <source>
        <dbReference type="Proteomes" id="UP000030980"/>
    </source>
</evidence>
<accession>A0A0B3C2K5</accession>
<dbReference type="SMART" id="SM00347">
    <property type="entry name" value="HTH_MARR"/>
    <property type="match status" value="1"/>
</dbReference>
<dbReference type="PANTHER" id="PTHR33164">
    <property type="entry name" value="TRANSCRIPTIONAL REGULATOR, MARR FAMILY"/>
    <property type="match status" value="1"/>
</dbReference>
<organism evidence="2 4">
    <name type="scientific">Pseudomonas flexibilis</name>
    <dbReference type="NCBI Taxonomy" id="706570"/>
    <lineage>
        <taxon>Bacteria</taxon>
        <taxon>Pseudomonadati</taxon>
        <taxon>Pseudomonadota</taxon>
        <taxon>Gammaproteobacteria</taxon>
        <taxon>Pseudomonadales</taxon>
        <taxon>Pseudomonadaceae</taxon>
        <taxon>Pseudomonas</taxon>
    </lineage>
</organism>
<dbReference type="PANTHER" id="PTHR33164:SF89">
    <property type="entry name" value="MARR FAMILY REGULATORY PROTEIN"/>
    <property type="match status" value="1"/>
</dbReference>
<dbReference type="EMBL" id="FTMC01000026">
    <property type="protein sequence ID" value="SIR45990.1"/>
    <property type="molecule type" value="Genomic_DNA"/>
</dbReference>
<dbReference type="Gene3D" id="1.10.10.10">
    <property type="entry name" value="Winged helix-like DNA-binding domain superfamily/Winged helix DNA-binding domain"/>
    <property type="match status" value="1"/>
</dbReference>
<name>A0A0B3C2K5_9PSED</name>
<keyword evidence="4" id="KW-1185">Reference proteome</keyword>
<evidence type="ECO:0000313" key="2">
    <source>
        <dbReference type="EMBL" id="KHO65762.1"/>
    </source>
</evidence>
<dbReference type="InterPro" id="IPR036388">
    <property type="entry name" value="WH-like_DNA-bd_sf"/>
</dbReference>
<proteinExistence type="predicted"/>
<dbReference type="InterPro" id="IPR036390">
    <property type="entry name" value="WH_DNA-bd_sf"/>
</dbReference>